<protein>
    <recommendedName>
        <fullName evidence="2">Calcineurin-like phosphoesterase domain-containing protein</fullName>
    </recommendedName>
</protein>
<dbReference type="RefSeq" id="WP_071863120.1">
    <property type="nucleotide sequence ID" value="NZ_JBHLVS010000030.1"/>
</dbReference>
<evidence type="ECO:0000256" key="1">
    <source>
        <dbReference type="ARBA" id="ARBA00022801"/>
    </source>
</evidence>
<evidence type="ECO:0000313" key="4">
    <source>
        <dbReference type="Proteomes" id="UP000183700"/>
    </source>
</evidence>
<evidence type="ECO:0000313" key="3">
    <source>
        <dbReference type="EMBL" id="OJG34548.1"/>
    </source>
</evidence>
<name>A0A1L8SRC2_9ENTE</name>
<dbReference type="CDD" id="cd00840">
    <property type="entry name" value="MPP_Mre11_N"/>
    <property type="match status" value="1"/>
</dbReference>
<reference evidence="3 4" key="1">
    <citation type="submission" date="2014-12" db="EMBL/GenBank/DDBJ databases">
        <title>Draft genome sequences of 29 type strains of Enterococci.</title>
        <authorList>
            <person name="Zhong Z."/>
            <person name="Sun Z."/>
            <person name="Liu W."/>
            <person name="Zhang W."/>
            <person name="Zhang H."/>
        </authorList>
    </citation>
    <scope>NUCLEOTIDE SEQUENCE [LARGE SCALE GENOMIC DNA]</scope>
    <source>
        <strain evidence="3 4">DSM 22802</strain>
    </source>
</reference>
<dbReference type="SUPFAM" id="SSF56300">
    <property type="entry name" value="Metallo-dependent phosphatases"/>
    <property type="match status" value="1"/>
</dbReference>
<dbReference type="STRING" id="319970.RV00_GL000768"/>
<dbReference type="InterPro" id="IPR004843">
    <property type="entry name" value="Calcineurin-like_PHP"/>
</dbReference>
<accession>A0A1L8SRC2</accession>
<dbReference type="Gene3D" id="3.60.21.10">
    <property type="match status" value="1"/>
</dbReference>
<dbReference type="InterPro" id="IPR014576">
    <property type="entry name" value="Pesterase_YhaO"/>
</dbReference>
<dbReference type="Pfam" id="PF00149">
    <property type="entry name" value="Metallophos"/>
    <property type="match status" value="1"/>
</dbReference>
<gene>
    <name evidence="3" type="ORF">RV00_GL000768</name>
</gene>
<dbReference type="AlphaFoldDB" id="A0A1L8SRC2"/>
<keyword evidence="4" id="KW-1185">Reference proteome</keyword>
<dbReference type="GO" id="GO:0016787">
    <property type="term" value="F:hydrolase activity"/>
    <property type="evidence" value="ECO:0007669"/>
    <property type="project" value="UniProtKB-KW"/>
</dbReference>
<evidence type="ECO:0000259" key="2">
    <source>
        <dbReference type="Pfam" id="PF00149"/>
    </source>
</evidence>
<dbReference type="InterPro" id="IPR029052">
    <property type="entry name" value="Metallo-depent_PP-like"/>
</dbReference>
<proteinExistence type="predicted"/>
<sequence>MKFLHAADLHLDRSFEGLTKVPEGFQQELTAANQKMLQNIVNAAIDQAVDFILLAGDTFHQNRPTLKTQRYFFQEMGRLTEAQIPVFMNFGNHDFYQADRYWFAFPENIQLFVDEQVETKQLVTKAGEQIAITSFSYQHPTIEAAMIEDFPVKGAVDFHIGIYHGGQMPYAPVQLSELLTKGYDYWALGHIHVPQVLAKEPYVIYPGTPQGHTQKEVNLAGVTLVESQGKRLSCRTLSVEAIRWEKRRISLAGLRQPREIFSLVRKLSAELPTLLHLEFSETEGIGDELAYQIASGELLEALQEEVDSGIFLWQLTLADAPVTRPYLAVEKNLIDQLIATYQEPAVFSDLLSELEQNPQLHRLMDQAFKATTIEGLKEKMAQSYQFRREADVD</sequence>
<feature type="domain" description="Calcineurin-like phosphoesterase" evidence="2">
    <location>
        <begin position="1"/>
        <end position="194"/>
    </location>
</feature>
<dbReference type="InterPro" id="IPR041796">
    <property type="entry name" value="Mre11_N"/>
</dbReference>
<comment type="caution">
    <text evidence="3">The sequence shown here is derived from an EMBL/GenBank/DDBJ whole genome shotgun (WGS) entry which is preliminary data.</text>
</comment>
<organism evidence="3 4">
    <name type="scientific">Enterococcus devriesei</name>
    <dbReference type="NCBI Taxonomy" id="319970"/>
    <lineage>
        <taxon>Bacteria</taxon>
        <taxon>Bacillati</taxon>
        <taxon>Bacillota</taxon>
        <taxon>Bacilli</taxon>
        <taxon>Lactobacillales</taxon>
        <taxon>Enterococcaceae</taxon>
        <taxon>Enterococcus</taxon>
    </lineage>
</organism>
<dbReference type="Proteomes" id="UP000183700">
    <property type="component" value="Unassembled WGS sequence"/>
</dbReference>
<keyword evidence="1" id="KW-0378">Hydrolase</keyword>
<dbReference type="PIRSF" id="PIRSF033091">
    <property type="entry name" value="Pesterase_YhaO"/>
    <property type="match status" value="1"/>
</dbReference>
<dbReference type="InterPro" id="IPR050535">
    <property type="entry name" value="DNA_Repair-Maintenance_Comp"/>
</dbReference>
<dbReference type="PANTHER" id="PTHR30337">
    <property type="entry name" value="COMPONENT OF ATP-DEPENDENT DSDNA EXONUCLEASE"/>
    <property type="match status" value="1"/>
</dbReference>
<dbReference type="EMBL" id="JXKM01000013">
    <property type="protein sequence ID" value="OJG34548.1"/>
    <property type="molecule type" value="Genomic_DNA"/>
</dbReference>
<dbReference type="PANTHER" id="PTHR30337:SF7">
    <property type="entry name" value="PHOSPHOESTERASE"/>
    <property type="match status" value="1"/>
</dbReference>
<dbReference type="OrthoDB" id="9773856at2"/>